<dbReference type="EMBL" id="UINC01202643">
    <property type="protein sequence ID" value="SVE22545.1"/>
    <property type="molecule type" value="Genomic_DNA"/>
</dbReference>
<accession>A0A383BTA2</accession>
<dbReference type="AlphaFoldDB" id="A0A383BTA2"/>
<dbReference type="Pfam" id="PF19897">
    <property type="entry name" value="DUF6370"/>
    <property type="match status" value="1"/>
</dbReference>
<sequence>MKRLFTVSILLLFIGCASNTVNTEPPEPIEPSEGAISVNQVVEASCGQCQFGMTEKSGCDLA</sequence>
<name>A0A383BTA2_9ZZZZ</name>
<dbReference type="InterPro" id="IPR045950">
    <property type="entry name" value="DUF6370"/>
</dbReference>
<feature type="non-terminal residue" evidence="1">
    <location>
        <position position="62"/>
    </location>
</feature>
<organism evidence="1">
    <name type="scientific">marine metagenome</name>
    <dbReference type="NCBI Taxonomy" id="408172"/>
    <lineage>
        <taxon>unclassified sequences</taxon>
        <taxon>metagenomes</taxon>
        <taxon>ecological metagenomes</taxon>
    </lineage>
</organism>
<protein>
    <submittedName>
        <fullName evidence="1">Uncharacterized protein</fullName>
    </submittedName>
</protein>
<evidence type="ECO:0000313" key="1">
    <source>
        <dbReference type="EMBL" id="SVE22545.1"/>
    </source>
</evidence>
<gene>
    <name evidence="1" type="ORF">METZ01_LOCUS475399</name>
</gene>
<reference evidence="1" key="1">
    <citation type="submission" date="2018-05" db="EMBL/GenBank/DDBJ databases">
        <authorList>
            <person name="Lanie J.A."/>
            <person name="Ng W.-L."/>
            <person name="Kazmierczak K.M."/>
            <person name="Andrzejewski T.M."/>
            <person name="Davidsen T.M."/>
            <person name="Wayne K.J."/>
            <person name="Tettelin H."/>
            <person name="Glass J.I."/>
            <person name="Rusch D."/>
            <person name="Podicherti R."/>
            <person name="Tsui H.-C.T."/>
            <person name="Winkler M.E."/>
        </authorList>
    </citation>
    <scope>NUCLEOTIDE SEQUENCE</scope>
</reference>
<dbReference type="PROSITE" id="PS51257">
    <property type="entry name" value="PROKAR_LIPOPROTEIN"/>
    <property type="match status" value="1"/>
</dbReference>
<proteinExistence type="predicted"/>